<reference evidence="1 2" key="1">
    <citation type="submission" date="2013-05" db="EMBL/GenBank/DDBJ databases">
        <title>The Genome Sequence of Actinomyces europaeus ACS-120-V-COL10B.</title>
        <authorList>
            <consortium name="The Broad Institute Genomics Platform"/>
            <person name="Earl A."/>
            <person name="Ward D."/>
            <person name="Feldgarden M."/>
            <person name="Gevers D."/>
            <person name="Saerens B."/>
            <person name="Vaneechoutte M."/>
            <person name="Walker B."/>
            <person name="Young S."/>
            <person name="Zeng Q."/>
            <person name="Gargeya S."/>
            <person name="Fitzgerald M."/>
            <person name="Haas B."/>
            <person name="Abouelleil A."/>
            <person name="Allen A.W."/>
            <person name="Alvarado L."/>
            <person name="Arachchi H.M."/>
            <person name="Berlin A.M."/>
            <person name="Chapman S.B."/>
            <person name="Gainer-Dewar J."/>
            <person name="Goldberg J."/>
            <person name="Griggs A."/>
            <person name="Gujja S."/>
            <person name="Hansen M."/>
            <person name="Howarth C."/>
            <person name="Imamovic A."/>
            <person name="Ireland A."/>
            <person name="Larimer J."/>
            <person name="McCowan C."/>
            <person name="Murphy C."/>
            <person name="Pearson M."/>
            <person name="Poon T.W."/>
            <person name="Priest M."/>
            <person name="Roberts A."/>
            <person name="Saif S."/>
            <person name="Shea T."/>
            <person name="Sisk P."/>
            <person name="Sykes S."/>
            <person name="Wortman J."/>
            <person name="Nusbaum C."/>
            <person name="Birren B."/>
        </authorList>
    </citation>
    <scope>NUCLEOTIDE SEQUENCE [LARGE SCALE GENOMIC DNA]</scope>
    <source>
        <strain evidence="1 2">ACS-120-V-Col10b</strain>
    </source>
</reference>
<dbReference type="Proteomes" id="UP000014387">
    <property type="component" value="Unassembled WGS sequence"/>
</dbReference>
<evidence type="ECO:0000313" key="2">
    <source>
        <dbReference type="Proteomes" id="UP000014387"/>
    </source>
</evidence>
<comment type="caution">
    <text evidence="1">The sequence shown here is derived from an EMBL/GenBank/DDBJ whole genome shotgun (WGS) entry which is preliminary data.</text>
</comment>
<gene>
    <name evidence="1" type="ORF">HMPREF9238_01530</name>
</gene>
<dbReference type="EMBL" id="AGWN01000002">
    <property type="protein sequence ID" value="EPD29549.1"/>
    <property type="molecule type" value="Genomic_DNA"/>
</dbReference>
<protein>
    <submittedName>
        <fullName evidence="1">Uncharacterized protein</fullName>
    </submittedName>
</protein>
<accession>A0A9W5RD85</accession>
<name>A0A9W5RD85_9ACTO</name>
<evidence type="ECO:0000313" key="1">
    <source>
        <dbReference type="EMBL" id="EPD29549.1"/>
    </source>
</evidence>
<dbReference type="AlphaFoldDB" id="A0A9W5RD85"/>
<organism evidence="1 2">
    <name type="scientific">Gleimia europaea ACS-120-V-Col10b</name>
    <dbReference type="NCBI Taxonomy" id="883069"/>
    <lineage>
        <taxon>Bacteria</taxon>
        <taxon>Bacillati</taxon>
        <taxon>Actinomycetota</taxon>
        <taxon>Actinomycetes</taxon>
        <taxon>Actinomycetales</taxon>
        <taxon>Actinomycetaceae</taxon>
        <taxon>Gleimia</taxon>
    </lineage>
</organism>
<proteinExistence type="predicted"/>
<sequence length="40" mass="4503">MRQIKSTRKPIVKTLLHKLDDQASLKSSYNTSSVGEQSAR</sequence>
<keyword evidence="2" id="KW-1185">Reference proteome</keyword>